<sequence>MNEQRVSQSMPLTITTRDGRTLRVRSLAAADAELLERMFYRLSPESIYRRFFIAAEHASPELVHKSAQRLAAINPRREVALVALADEHGREESIAVARFARLPHNPKAAEASILVRDDYHGTGVGRKMLELLLAEARAANLERLIFLTHADNTAMIRLATGLGVPFHGRHADGLYEIHLLLQPQATPVFEFVGTARG</sequence>
<accession>A0A178LRB0</accession>
<dbReference type="CDD" id="cd04301">
    <property type="entry name" value="NAT_SF"/>
    <property type="match status" value="1"/>
</dbReference>
<dbReference type="InterPro" id="IPR016181">
    <property type="entry name" value="Acyl_CoA_acyltransferase"/>
</dbReference>
<dbReference type="OrthoDB" id="5516749at2"/>
<keyword evidence="1 4" id="KW-0808">Transferase</keyword>
<gene>
    <name evidence="4" type="ORF">A6A03_06030</name>
</gene>
<dbReference type="PANTHER" id="PTHR43072">
    <property type="entry name" value="N-ACETYLTRANSFERASE"/>
    <property type="match status" value="1"/>
</dbReference>
<reference evidence="4 5" key="1">
    <citation type="submission" date="2016-04" db="EMBL/GenBank/DDBJ databases">
        <title>Chloroflexus islandicus sp. nov., a thermophilic filamentous anoxygenic phototrophic bacterium from geyser Strokkur (Iceland).</title>
        <authorList>
            <person name="Gaisin V.A."/>
            <person name="Kalashnikov A.M."/>
            <person name="Sukhacheva M.V."/>
            <person name="Grouzdev D.S."/>
            <person name="Ivanov T.M."/>
            <person name="Kuznetsov B."/>
            <person name="Gorlenko V.M."/>
        </authorList>
    </citation>
    <scope>NUCLEOTIDE SEQUENCE [LARGE SCALE GENOMIC DNA]</scope>
    <source>
        <strain evidence="5">isl-2</strain>
    </source>
</reference>
<evidence type="ECO:0000313" key="4">
    <source>
        <dbReference type="EMBL" id="OAN36306.1"/>
    </source>
</evidence>
<evidence type="ECO:0000313" key="5">
    <source>
        <dbReference type="Proteomes" id="UP000078287"/>
    </source>
</evidence>
<dbReference type="EMBL" id="LWQS01000125">
    <property type="protein sequence ID" value="OAN36306.1"/>
    <property type="molecule type" value="Genomic_DNA"/>
</dbReference>
<protein>
    <submittedName>
        <fullName evidence="4">GCN5 family acetyltransferase</fullName>
    </submittedName>
</protein>
<keyword evidence="2" id="KW-0012">Acyltransferase</keyword>
<proteinExistence type="predicted"/>
<dbReference type="GO" id="GO:0016747">
    <property type="term" value="F:acyltransferase activity, transferring groups other than amino-acyl groups"/>
    <property type="evidence" value="ECO:0007669"/>
    <property type="project" value="InterPro"/>
</dbReference>
<dbReference type="PROSITE" id="PS51186">
    <property type="entry name" value="GNAT"/>
    <property type="match status" value="1"/>
</dbReference>
<name>A0A178LRB0_9CHLR</name>
<evidence type="ECO:0000256" key="1">
    <source>
        <dbReference type="ARBA" id="ARBA00022679"/>
    </source>
</evidence>
<evidence type="ECO:0000259" key="3">
    <source>
        <dbReference type="PROSITE" id="PS51186"/>
    </source>
</evidence>
<dbReference type="Proteomes" id="UP000078287">
    <property type="component" value="Unassembled WGS sequence"/>
</dbReference>
<comment type="caution">
    <text evidence="4">The sequence shown here is derived from an EMBL/GenBank/DDBJ whole genome shotgun (WGS) entry which is preliminary data.</text>
</comment>
<dbReference type="RefSeq" id="WP_066791619.1">
    <property type="nucleotide sequence ID" value="NZ_LWQS01000125.1"/>
</dbReference>
<dbReference type="AlphaFoldDB" id="A0A178LRB0"/>
<dbReference type="STRING" id="1707952.A6A03_06030"/>
<dbReference type="Pfam" id="PF13302">
    <property type="entry name" value="Acetyltransf_3"/>
    <property type="match status" value="1"/>
</dbReference>
<organism evidence="4 5">
    <name type="scientific">Chloroflexus islandicus</name>
    <dbReference type="NCBI Taxonomy" id="1707952"/>
    <lineage>
        <taxon>Bacteria</taxon>
        <taxon>Bacillati</taxon>
        <taxon>Chloroflexota</taxon>
        <taxon>Chloroflexia</taxon>
        <taxon>Chloroflexales</taxon>
        <taxon>Chloroflexineae</taxon>
        <taxon>Chloroflexaceae</taxon>
        <taxon>Chloroflexus</taxon>
    </lineage>
</organism>
<dbReference type="Gene3D" id="3.40.630.30">
    <property type="match status" value="1"/>
</dbReference>
<dbReference type="InterPro" id="IPR000182">
    <property type="entry name" value="GNAT_dom"/>
</dbReference>
<evidence type="ECO:0000256" key="2">
    <source>
        <dbReference type="ARBA" id="ARBA00023315"/>
    </source>
</evidence>
<keyword evidence="5" id="KW-1185">Reference proteome</keyword>
<dbReference type="SUPFAM" id="SSF55729">
    <property type="entry name" value="Acyl-CoA N-acyltransferases (Nat)"/>
    <property type="match status" value="1"/>
</dbReference>
<feature type="domain" description="N-acetyltransferase" evidence="3">
    <location>
        <begin position="22"/>
        <end position="186"/>
    </location>
</feature>
<dbReference type="PANTHER" id="PTHR43072:SF23">
    <property type="entry name" value="UPF0039 PROTEIN C11D3.02C"/>
    <property type="match status" value="1"/>
</dbReference>